<dbReference type="Pfam" id="PF00005">
    <property type="entry name" value="ABC_tran"/>
    <property type="match status" value="1"/>
</dbReference>
<feature type="transmembrane region" description="Helical" evidence="8">
    <location>
        <begin position="730"/>
        <end position="753"/>
    </location>
</feature>
<evidence type="ECO:0000256" key="8">
    <source>
        <dbReference type="SAM" id="Phobius"/>
    </source>
</evidence>
<sequence length="1035" mass="119178">MSESLLDALIKLFAILVNIESKADNGFAIEVLDDYLHHDFSTEQAKVFIDRFTNFGISYRKELEDVSLDRYTESPIVHGIIDAINHEFEQHQKVWLVLQLLEFLADSKLTTTDRLEFAQRVANQFNISDFEFKNGRDFILSESPGQIPWNQQVLLISPEKDNPIPEIKHLVNERLKGQIYVLRIASTNTLLVKYFGEAELFMNSRVLKPGRTYLFGPGAVIRGQRISPVYYSKIVSLFIQNPGKPFVSIVVKDIEYKHKGSRNGIYPFSFSAYSGQLVGIMGGSGVGKSTLINLLNGNLKPAAGNVYINGYDVHTRKDELEGVIGYVPQDDLLVEELTVFQNLYYNALFCFSNLSKKEIIELVDNTLVEFDLVEARDLKVGNPLNKYISGGQRKRLNIAMELMREPSVLFVDEPTSGLSSLDAERIMLLLRKQTFKGKVVITNIHQPSSDIFKIFDKIIVLDHGGRPIFQGNPMDAVVYFKRMANFLKPDESECITCGNVNTDIILRIVEARVVNEYGRLTRKRKRSAREWYELYLKNIQSRLIIPAPACESPLPPNDFNIPSKRKQIWIYFKRNIRSKLANAQFMNISILASPILAVIISFFSKYIHGTLTNPNAYIFSENDNIPSFIFMSVVAMLFLGLTISAEEIISDRRILFREKFLNLSYFSYINSKLVILSMFAAIQSFLFVLISTHILEIQGMFWHYWLILFSTSFCASMIGLNLSAALNSVVAIYVMIPLILVPQLMFSGVVISYNKLHKSLSHPEYVPFIGDLMPSRWAYEALCVYQFSANEYNKNFFFTNMEISNNNYNATLLIPKLISLLNETESDILVNKTNPHTIKKLAIVQNEIRRLKENYPIRGFEYPNPDMLDINNTTPQYISKSIGKLDTLKMHFNAKYRRSVEKRDDIATKLSQRLEGTSTLFDLKRKHHNNALETLVTNRNDLTKIVEHNNRLIRRYEPICALPNSKSGRAHFYSYYKALGNRLIPTYWFNLFVLWIMSGILYLTLWSDIFRIVNRFVERLRFRKLTERISRYLPS</sequence>
<dbReference type="SUPFAM" id="SSF52540">
    <property type="entry name" value="P-loop containing nucleoside triphosphate hydrolases"/>
    <property type="match status" value="1"/>
</dbReference>
<protein>
    <submittedName>
        <fullName evidence="10">ATP-binding cassette domain-containing protein</fullName>
    </submittedName>
</protein>
<dbReference type="Pfam" id="PF01061">
    <property type="entry name" value="ABC2_membrane"/>
    <property type="match status" value="1"/>
</dbReference>
<gene>
    <name evidence="10" type="ORF">FHG85_08575</name>
</gene>
<proteinExistence type="predicted"/>
<evidence type="ECO:0000256" key="7">
    <source>
        <dbReference type="ARBA" id="ARBA00023136"/>
    </source>
</evidence>
<dbReference type="InterPro" id="IPR003439">
    <property type="entry name" value="ABC_transporter-like_ATP-bd"/>
</dbReference>
<keyword evidence="2" id="KW-0813">Transport</keyword>
<organism evidence="10 11">
    <name type="scientific">Tenuifilum thalassicum</name>
    <dbReference type="NCBI Taxonomy" id="2590900"/>
    <lineage>
        <taxon>Bacteria</taxon>
        <taxon>Pseudomonadati</taxon>
        <taxon>Bacteroidota</taxon>
        <taxon>Bacteroidia</taxon>
        <taxon>Bacteroidales</taxon>
        <taxon>Tenuifilaceae</taxon>
        <taxon>Tenuifilum</taxon>
    </lineage>
</organism>
<dbReference type="KEGG" id="ttz:FHG85_08575"/>
<keyword evidence="6 8" id="KW-1133">Transmembrane helix</keyword>
<evidence type="ECO:0000256" key="3">
    <source>
        <dbReference type="ARBA" id="ARBA00022692"/>
    </source>
</evidence>
<keyword evidence="7 8" id="KW-0472">Membrane</keyword>
<keyword evidence="11" id="KW-1185">Reference proteome</keyword>
<feature type="transmembrane region" description="Helical" evidence="8">
    <location>
        <begin position="665"/>
        <end position="690"/>
    </location>
</feature>
<dbReference type="EMBL" id="CP041345">
    <property type="protein sequence ID" value="QKG80312.1"/>
    <property type="molecule type" value="Genomic_DNA"/>
</dbReference>
<feature type="domain" description="ABC transporter" evidence="9">
    <location>
        <begin position="249"/>
        <end position="488"/>
    </location>
</feature>
<dbReference type="InterPro" id="IPR027417">
    <property type="entry name" value="P-loop_NTPase"/>
</dbReference>
<dbReference type="GO" id="GO:0016020">
    <property type="term" value="C:membrane"/>
    <property type="evidence" value="ECO:0007669"/>
    <property type="project" value="UniProtKB-SubCell"/>
</dbReference>
<evidence type="ECO:0000256" key="4">
    <source>
        <dbReference type="ARBA" id="ARBA00022741"/>
    </source>
</evidence>
<dbReference type="GO" id="GO:0016887">
    <property type="term" value="F:ATP hydrolysis activity"/>
    <property type="evidence" value="ECO:0007669"/>
    <property type="project" value="InterPro"/>
</dbReference>
<dbReference type="PROSITE" id="PS50893">
    <property type="entry name" value="ABC_TRANSPORTER_2"/>
    <property type="match status" value="1"/>
</dbReference>
<dbReference type="SMART" id="SM00382">
    <property type="entry name" value="AAA"/>
    <property type="match status" value="1"/>
</dbReference>
<evidence type="ECO:0000256" key="2">
    <source>
        <dbReference type="ARBA" id="ARBA00022448"/>
    </source>
</evidence>
<accession>A0A7D3XEJ9</accession>
<dbReference type="InterPro" id="IPR017871">
    <property type="entry name" value="ABC_transporter-like_CS"/>
</dbReference>
<feature type="transmembrane region" description="Helical" evidence="8">
    <location>
        <begin position="625"/>
        <end position="645"/>
    </location>
</feature>
<keyword evidence="3 8" id="KW-0812">Transmembrane</keyword>
<comment type="subcellular location">
    <subcellularLocation>
        <location evidence="1">Membrane</location>
        <topology evidence="1">Multi-pass membrane protein</topology>
    </subcellularLocation>
</comment>
<dbReference type="AlphaFoldDB" id="A0A7D3XEJ9"/>
<dbReference type="PANTHER" id="PTHR48041:SF139">
    <property type="entry name" value="PROTEIN SCARLET"/>
    <property type="match status" value="1"/>
</dbReference>
<dbReference type="InterPro" id="IPR003593">
    <property type="entry name" value="AAA+_ATPase"/>
</dbReference>
<evidence type="ECO:0000313" key="11">
    <source>
        <dbReference type="Proteomes" id="UP000500961"/>
    </source>
</evidence>
<reference evidence="10 11" key="1">
    <citation type="submission" date="2019-07" db="EMBL/GenBank/DDBJ databases">
        <title>Thalassofilum flectens gen. nov., sp. nov., a novel moderate thermophilic anaerobe from a shallow sea hot spring in Kunashir Island (Russia), representing a new family in the order Bacteroidales, and proposal of Thalassofilacea fam. nov.</title>
        <authorList>
            <person name="Kochetkova T.V."/>
            <person name="Podosokorskaya O.A."/>
            <person name="Novikov A."/>
            <person name="Elcheninov A.G."/>
            <person name="Toshchakov S.V."/>
            <person name="Kublanov I.V."/>
        </authorList>
    </citation>
    <scope>NUCLEOTIDE SEQUENCE [LARGE SCALE GENOMIC DNA]</scope>
    <source>
        <strain evidence="10 11">38-H</strain>
    </source>
</reference>
<dbReference type="GO" id="GO:0140359">
    <property type="term" value="F:ABC-type transporter activity"/>
    <property type="evidence" value="ECO:0007669"/>
    <property type="project" value="InterPro"/>
</dbReference>
<feature type="transmembrane region" description="Helical" evidence="8">
    <location>
        <begin position="702"/>
        <end position="724"/>
    </location>
</feature>
<dbReference type="RefSeq" id="WP_173074911.1">
    <property type="nucleotide sequence ID" value="NZ_CP041345.1"/>
</dbReference>
<dbReference type="PROSITE" id="PS00211">
    <property type="entry name" value="ABC_TRANSPORTER_1"/>
    <property type="match status" value="1"/>
</dbReference>
<keyword evidence="4" id="KW-0547">Nucleotide-binding</keyword>
<evidence type="ECO:0000256" key="6">
    <source>
        <dbReference type="ARBA" id="ARBA00022989"/>
    </source>
</evidence>
<evidence type="ECO:0000256" key="5">
    <source>
        <dbReference type="ARBA" id="ARBA00022840"/>
    </source>
</evidence>
<dbReference type="Gene3D" id="3.40.50.300">
    <property type="entry name" value="P-loop containing nucleotide triphosphate hydrolases"/>
    <property type="match status" value="1"/>
</dbReference>
<feature type="transmembrane region" description="Helical" evidence="8">
    <location>
        <begin position="585"/>
        <end position="604"/>
    </location>
</feature>
<dbReference type="PANTHER" id="PTHR48041">
    <property type="entry name" value="ABC TRANSPORTER G FAMILY MEMBER 28"/>
    <property type="match status" value="1"/>
</dbReference>
<dbReference type="GO" id="GO:0005524">
    <property type="term" value="F:ATP binding"/>
    <property type="evidence" value="ECO:0007669"/>
    <property type="project" value="UniProtKB-KW"/>
</dbReference>
<dbReference type="InterPro" id="IPR050352">
    <property type="entry name" value="ABCG_transporters"/>
</dbReference>
<name>A0A7D3XEJ9_9BACT</name>
<evidence type="ECO:0000259" key="9">
    <source>
        <dbReference type="PROSITE" id="PS50893"/>
    </source>
</evidence>
<feature type="transmembrane region" description="Helical" evidence="8">
    <location>
        <begin position="987"/>
        <end position="1006"/>
    </location>
</feature>
<dbReference type="InterPro" id="IPR013525">
    <property type="entry name" value="ABC2_TM"/>
</dbReference>
<evidence type="ECO:0000313" key="10">
    <source>
        <dbReference type="EMBL" id="QKG80312.1"/>
    </source>
</evidence>
<dbReference type="Proteomes" id="UP000500961">
    <property type="component" value="Chromosome"/>
</dbReference>
<evidence type="ECO:0000256" key="1">
    <source>
        <dbReference type="ARBA" id="ARBA00004141"/>
    </source>
</evidence>
<keyword evidence="5 10" id="KW-0067">ATP-binding</keyword>